<dbReference type="OrthoDB" id="441812at2759"/>
<dbReference type="InterPro" id="IPR050600">
    <property type="entry name" value="SETD3_SETD6_MTase"/>
</dbReference>
<dbReference type="PANTHER" id="PTHR13271">
    <property type="entry name" value="UNCHARACTERIZED PUTATIVE METHYLTRANSFERASE"/>
    <property type="match status" value="1"/>
</dbReference>
<dbReference type="Gene3D" id="3.90.1410.10">
    <property type="entry name" value="set domain protein methyltransferase, domain 1"/>
    <property type="match status" value="1"/>
</dbReference>
<keyword evidence="2" id="KW-1185">Reference proteome</keyword>
<dbReference type="AlphaFoldDB" id="A0A9P6NHU0"/>
<dbReference type="GO" id="GO:0005634">
    <property type="term" value="C:nucleus"/>
    <property type="evidence" value="ECO:0007669"/>
    <property type="project" value="TreeGrafter"/>
</dbReference>
<gene>
    <name evidence="1" type="ORF">CROQUDRAFT_656349</name>
</gene>
<accession>A0A9P6NHU0</accession>
<evidence type="ECO:0000313" key="1">
    <source>
        <dbReference type="EMBL" id="KAG0147240.1"/>
    </source>
</evidence>
<sequence length="489" mass="54722">MDPLPAFLGWLKSHQINLHPSLSIYTTITPSTSYTSYSIRIFQPNSVAHNTVVASIPKTICLSHRTSALAQRAYHQSLSPACAHCPLSLNPSLTLTQHVAYELTLGPASRWAPYLDLLRTFKRAHPPLFSLLDPSMLACWLTGTEVERLTRTGRTLTFDQLRHYYASHLTLPCALSLEDFLDAYALVSSRAFYIDNFHTVALVPVADLFDHSDEPDVVFVAEDVVCGQCGSLPECMHDRDGVLRGGVEVKEEDTVELESLRSLLPVCNPVSHDKECTSCQVYNSYGQLGNARLLLEYGFMIEANEHDRLCFDLDEFLDIDTERLHALERMFAASTTSIDPENELINPEPLLKVSPDAFFIDASARPSFTLWLALVCQATAGDPVAQININRHFSLVLDLLGFLIDPGPCDKLRSITIQVSSMIQEICGARLARMYRAELSIEQLLELKEALSPHETRHIMLINYIASERLLLQSCCSRWSQLAEELSDP</sequence>
<dbReference type="GO" id="GO:0016279">
    <property type="term" value="F:protein-lysine N-methyltransferase activity"/>
    <property type="evidence" value="ECO:0007669"/>
    <property type="project" value="TreeGrafter"/>
</dbReference>
<evidence type="ECO:0008006" key="3">
    <source>
        <dbReference type="Google" id="ProtNLM"/>
    </source>
</evidence>
<organism evidence="1 2">
    <name type="scientific">Cronartium quercuum f. sp. fusiforme G11</name>
    <dbReference type="NCBI Taxonomy" id="708437"/>
    <lineage>
        <taxon>Eukaryota</taxon>
        <taxon>Fungi</taxon>
        <taxon>Dikarya</taxon>
        <taxon>Basidiomycota</taxon>
        <taxon>Pucciniomycotina</taxon>
        <taxon>Pucciniomycetes</taxon>
        <taxon>Pucciniales</taxon>
        <taxon>Coleosporiaceae</taxon>
        <taxon>Cronartium</taxon>
    </lineage>
</organism>
<dbReference type="CDD" id="cd10527">
    <property type="entry name" value="SET_LSMT"/>
    <property type="match status" value="1"/>
</dbReference>
<dbReference type="SUPFAM" id="SSF82199">
    <property type="entry name" value="SET domain"/>
    <property type="match status" value="1"/>
</dbReference>
<name>A0A9P6NHU0_9BASI</name>
<evidence type="ECO:0000313" key="2">
    <source>
        <dbReference type="Proteomes" id="UP000886653"/>
    </source>
</evidence>
<proteinExistence type="predicted"/>
<dbReference type="PANTHER" id="PTHR13271:SF34">
    <property type="entry name" value="N-LYSINE METHYLTRANSFERASE SETD6"/>
    <property type="match status" value="1"/>
</dbReference>
<dbReference type="Proteomes" id="UP000886653">
    <property type="component" value="Unassembled WGS sequence"/>
</dbReference>
<dbReference type="EMBL" id="MU167250">
    <property type="protein sequence ID" value="KAG0147240.1"/>
    <property type="molecule type" value="Genomic_DNA"/>
</dbReference>
<dbReference type="InterPro" id="IPR046341">
    <property type="entry name" value="SET_dom_sf"/>
</dbReference>
<comment type="caution">
    <text evidence="1">The sequence shown here is derived from an EMBL/GenBank/DDBJ whole genome shotgun (WGS) entry which is preliminary data.</text>
</comment>
<protein>
    <recommendedName>
        <fullName evidence="3">SET domain-containing protein</fullName>
    </recommendedName>
</protein>
<reference evidence="1" key="1">
    <citation type="submission" date="2013-11" db="EMBL/GenBank/DDBJ databases">
        <title>Genome sequence of the fusiform rust pathogen reveals effectors for host alternation and coevolution with pine.</title>
        <authorList>
            <consortium name="DOE Joint Genome Institute"/>
            <person name="Smith K."/>
            <person name="Pendleton A."/>
            <person name="Kubisiak T."/>
            <person name="Anderson C."/>
            <person name="Salamov A."/>
            <person name="Aerts A."/>
            <person name="Riley R."/>
            <person name="Clum A."/>
            <person name="Lindquist E."/>
            <person name="Ence D."/>
            <person name="Campbell M."/>
            <person name="Kronenberg Z."/>
            <person name="Feau N."/>
            <person name="Dhillon B."/>
            <person name="Hamelin R."/>
            <person name="Burleigh J."/>
            <person name="Smith J."/>
            <person name="Yandell M."/>
            <person name="Nelson C."/>
            <person name="Grigoriev I."/>
            <person name="Davis J."/>
        </authorList>
    </citation>
    <scope>NUCLEOTIDE SEQUENCE</scope>
    <source>
        <strain evidence="1">G11</strain>
    </source>
</reference>